<comment type="caution">
    <text evidence="1">The sequence shown here is derived from an EMBL/GenBank/DDBJ whole genome shotgun (WGS) entry which is preliminary data.</text>
</comment>
<accession>A0A7V2SIY6</accession>
<sequence>AWIGKLKQDMLKAGADIGVLVTSVYPPGMERMGWVDGIWVCSLEEFKGSVSLLRESLIRVHQTVQREENKADKMTLLYNYLTGNEFQMQLKAIVDGFMQMQSELDKEKRSLMAAWKRRQKLIDSVLANTTEMYGALQGIAGGNALPKIDVLELPEEIEEEGE</sequence>
<gene>
    <name evidence="1" type="ORF">ENJ74_02440</name>
</gene>
<dbReference type="EMBL" id="DRNO01000162">
    <property type="protein sequence ID" value="HFC03709.1"/>
    <property type="molecule type" value="Genomic_DNA"/>
</dbReference>
<dbReference type="Pfam" id="PF09903">
    <property type="entry name" value="DUF2130"/>
    <property type="match status" value="1"/>
</dbReference>
<dbReference type="InterPro" id="IPR019219">
    <property type="entry name" value="DUF2130"/>
</dbReference>
<name>A0A7V2SIY6_9BACT</name>
<protein>
    <submittedName>
        <fullName evidence="1">DUF2130 domain-containing protein</fullName>
    </submittedName>
</protein>
<dbReference type="Proteomes" id="UP000885722">
    <property type="component" value="Unassembled WGS sequence"/>
</dbReference>
<reference evidence="1" key="1">
    <citation type="journal article" date="2020" name="mSystems">
        <title>Genome- and Community-Level Interaction Insights into Carbon Utilization and Element Cycling Functions of Hydrothermarchaeota in Hydrothermal Sediment.</title>
        <authorList>
            <person name="Zhou Z."/>
            <person name="Liu Y."/>
            <person name="Xu W."/>
            <person name="Pan J."/>
            <person name="Luo Z.H."/>
            <person name="Li M."/>
        </authorList>
    </citation>
    <scope>NUCLEOTIDE SEQUENCE [LARGE SCALE GENOMIC DNA]</scope>
    <source>
        <strain evidence="1">HyVt-513</strain>
    </source>
</reference>
<evidence type="ECO:0000313" key="1">
    <source>
        <dbReference type="EMBL" id="HFC03709.1"/>
    </source>
</evidence>
<organism evidence="1">
    <name type="scientific">Nitratifractor salsuginis</name>
    <dbReference type="NCBI Taxonomy" id="269261"/>
    <lineage>
        <taxon>Bacteria</taxon>
        <taxon>Pseudomonadati</taxon>
        <taxon>Campylobacterota</taxon>
        <taxon>Epsilonproteobacteria</taxon>
        <taxon>Campylobacterales</taxon>
        <taxon>Sulfurovaceae</taxon>
        <taxon>Nitratifractor</taxon>
    </lineage>
</organism>
<dbReference type="AlphaFoldDB" id="A0A7V2SIY6"/>
<proteinExistence type="predicted"/>
<feature type="non-terminal residue" evidence="1">
    <location>
        <position position="1"/>
    </location>
</feature>